<gene>
    <name evidence="1" type="ORF">ME3_309</name>
</gene>
<accession>A0A172Q0S6</accession>
<keyword evidence="2" id="KW-1185">Reference proteome</keyword>
<sequence>MQEPIGYNGQFRSVPRIPSVLTGTQPLMLIPEGFEDLIQVQLKQHEISITLLNDEYRDNEIIIPDTIYNPAKNKVSYPQFLIERSSFKAKLDYFTDTSDRYIFNQNEMLYIALQHRLLTFVGRPVAYSRLLENDIKAVNSFANNTLCEAFNAKAKDEHSYIICSLFTDQNEFKRGTLGDLLHRKGYIPNNIVWARLKDQLPIHYSSESGCSKTGKLVLSPYTNGPIYRSVGHTLFQDSKGKYFFKSLFKAAQNITARNKTHVTADAKEIYAFEPDSHFAQDYNYSEEHQAYLPKDQCYKSALVVIRPINEETQQYLYGECEVTEDFYNTYVWKEHKILDAFDHLCIPEDGSIVHADSYIDKHGFEHVKDKILIGRVEENGGFRDVYVEGVKAVRFVRRRMTTGPYGRENISLRIAVRAGNARIDSNTGLKAVTKGKPYLGKIILEDGKELRPDMAFGMNSFKAKQNGIKLARAALATDLGYYKPKHWSNLLNTLDELEINTASQSLPNYKYYDEFGNLQENVQIGIVYYRYTELTDTYSSYEPQSLSHECGRNLFHNLDSRLFHHIWNRFIDEDMKEALVEFQKILLQSDVFHGEKELPHYTVKDIKRLKMFSDDDIITSTVQLTQSSTILTDEEFNPNGFFFDFRPQLGPLIRIPCAKTLKMFESELKTGAWMYHAVFITIGKMIKAFLTDTPHYIFNRRTAKVKRDTLSDRYLRDIYGIIFTSDKAKEMRVTTFSNPHMQGFAMKQSVDVLLPPNTLVITDDKLYQSIEYDCFGKERGPVESLQHGLYGLHVRNPS</sequence>
<proteinExistence type="predicted"/>
<evidence type="ECO:0000313" key="1">
    <source>
        <dbReference type="EMBL" id="AND75470.1"/>
    </source>
</evidence>
<protein>
    <submittedName>
        <fullName evidence="1">Uncharacterized protein</fullName>
    </submittedName>
</protein>
<dbReference type="Proteomes" id="UP000225947">
    <property type="component" value="Segment"/>
</dbReference>
<organism evidence="1 2">
    <name type="scientific">Acinetobacter phage vB_AbaM_ME3</name>
    <dbReference type="NCBI Taxonomy" id="1837876"/>
    <lineage>
        <taxon>Viruses</taxon>
        <taxon>Duplodnaviria</taxon>
        <taxon>Heunggongvirae</taxon>
        <taxon>Uroviricota</taxon>
        <taxon>Caudoviricetes</taxon>
        <taxon>Metrivirus</taxon>
        <taxon>Metrivirus ME3</taxon>
    </lineage>
</organism>
<reference evidence="2" key="1">
    <citation type="submission" date="2016-03" db="EMBL/GenBank/DDBJ databases">
        <title>Characterization of Acinetobacter baumannii phage vB_AbaM_ME3.</title>
        <authorList>
            <person name="Buttimer C.T.H."/>
            <person name="Elbreki M."/>
            <person name="Coffey A."/>
        </authorList>
    </citation>
    <scope>NUCLEOTIDE SEQUENCE [LARGE SCALE GENOMIC DNA]</scope>
</reference>
<dbReference type="EMBL" id="KU935715">
    <property type="protein sequence ID" value="AND75470.1"/>
    <property type="molecule type" value="Genomic_DNA"/>
</dbReference>
<evidence type="ECO:0000313" key="2">
    <source>
        <dbReference type="Proteomes" id="UP000225947"/>
    </source>
</evidence>
<name>A0A172Q0S6_9CAUD</name>